<dbReference type="GO" id="GO:0000139">
    <property type="term" value="C:Golgi membrane"/>
    <property type="evidence" value="ECO:0007669"/>
    <property type="project" value="UniProtKB-SubCell"/>
</dbReference>
<evidence type="ECO:0000256" key="7">
    <source>
        <dbReference type="ARBA" id="ARBA00023136"/>
    </source>
</evidence>
<evidence type="ECO:0000256" key="8">
    <source>
        <dbReference type="ARBA" id="ARBA00031345"/>
    </source>
</evidence>
<organism evidence="10">
    <name type="scientific">Chaetoceros debilis</name>
    <dbReference type="NCBI Taxonomy" id="122233"/>
    <lineage>
        <taxon>Eukaryota</taxon>
        <taxon>Sar</taxon>
        <taxon>Stramenopiles</taxon>
        <taxon>Ochrophyta</taxon>
        <taxon>Bacillariophyta</taxon>
        <taxon>Coscinodiscophyceae</taxon>
        <taxon>Chaetocerotophycidae</taxon>
        <taxon>Chaetocerotales</taxon>
        <taxon>Chaetocerotaceae</taxon>
        <taxon>Chaetoceros</taxon>
    </lineage>
</organism>
<evidence type="ECO:0000256" key="9">
    <source>
        <dbReference type="SAM" id="MobiDB-lite"/>
    </source>
</evidence>
<keyword evidence="6" id="KW-0333">Golgi apparatus</keyword>
<feature type="region of interest" description="Disordered" evidence="9">
    <location>
        <begin position="117"/>
        <end position="177"/>
    </location>
</feature>
<gene>
    <name evidence="10" type="ORF">CDEB00056_LOCUS20372</name>
</gene>
<reference evidence="10" key="1">
    <citation type="submission" date="2021-01" db="EMBL/GenBank/DDBJ databases">
        <authorList>
            <person name="Corre E."/>
            <person name="Pelletier E."/>
            <person name="Niang G."/>
            <person name="Scheremetjew M."/>
            <person name="Finn R."/>
            <person name="Kale V."/>
            <person name="Holt S."/>
            <person name="Cochrane G."/>
            <person name="Meng A."/>
            <person name="Brown T."/>
            <person name="Cohen L."/>
        </authorList>
    </citation>
    <scope>NUCLEOTIDE SEQUENCE</scope>
    <source>
        <strain evidence="10">MM31A-1</strain>
    </source>
</reference>
<name>A0A7S3QF96_9STRA</name>
<keyword evidence="7" id="KW-0472">Membrane</keyword>
<evidence type="ECO:0000256" key="4">
    <source>
        <dbReference type="ARBA" id="ARBA00022448"/>
    </source>
</evidence>
<dbReference type="EMBL" id="HBIO01026524">
    <property type="protein sequence ID" value="CAE0475519.1"/>
    <property type="molecule type" value="Transcribed_RNA"/>
</dbReference>
<feature type="compositionally biased region" description="Basic and acidic residues" evidence="9">
    <location>
        <begin position="129"/>
        <end position="144"/>
    </location>
</feature>
<feature type="compositionally biased region" description="Polar residues" evidence="9">
    <location>
        <begin position="158"/>
        <end position="177"/>
    </location>
</feature>
<evidence type="ECO:0000256" key="3">
    <source>
        <dbReference type="ARBA" id="ARBA00020984"/>
    </source>
</evidence>
<dbReference type="GO" id="GO:0017119">
    <property type="term" value="C:Golgi transport complex"/>
    <property type="evidence" value="ECO:0007669"/>
    <property type="project" value="InterPro"/>
</dbReference>
<keyword evidence="5" id="KW-0653">Protein transport</keyword>
<evidence type="ECO:0000256" key="6">
    <source>
        <dbReference type="ARBA" id="ARBA00023034"/>
    </source>
</evidence>
<dbReference type="GO" id="GO:0006886">
    <property type="term" value="P:intracellular protein transport"/>
    <property type="evidence" value="ECO:0007669"/>
    <property type="project" value="InterPro"/>
</dbReference>
<evidence type="ECO:0000256" key="1">
    <source>
        <dbReference type="ARBA" id="ARBA00004395"/>
    </source>
</evidence>
<dbReference type="GO" id="GO:0007030">
    <property type="term" value="P:Golgi organization"/>
    <property type="evidence" value="ECO:0007669"/>
    <property type="project" value="TreeGrafter"/>
</dbReference>
<dbReference type="InterPro" id="IPR019335">
    <property type="entry name" value="COG7"/>
</dbReference>
<accession>A0A7S3QF96</accession>
<protein>
    <recommendedName>
        <fullName evidence="3">Conserved oligomeric Golgi complex subunit 7</fullName>
    </recommendedName>
    <alternativeName>
        <fullName evidence="8">Component of oligomeric Golgi complex 7</fullName>
    </alternativeName>
</protein>
<dbReference type="Pfam" id="PF10191">
    <property type="entry name" value="COG7"/>
    <property type="match status" value="1"/>
</dbReference>
<dbReference type="PANTHER" id="PTHR21443:SF0">
    <property type="entry name" value="CONSERVED OLIGOMERIC GOLGI COMPLEX SUBUNIT 7"/>
    <property type="match status" value="1"/>
</dbReference>
<dbReference type="PANTHER" id="PTHR21443">
    <property type="entry name" value="CONSERVED OLIGOMERIC GOLGI COMPLEX COMPONENT 7"/>
    <property type="match status" value="1"/>
</dbReference>
<dbReference type="AlphaFoldDB" id="A0A7S3QF96"/>
<keyword evidence="4" id="KW-0813">Transport</keyword>
<dbReference type="GO" id="GO:0006890">
    <property type="term" value="P:retrograde vesicle-mediated transport, Golgi to endoplasmic reticulum"/>
    <property type="evidence" value="ECO:0007669"/>
    <property type="project" value="TreeGrafter"/>
</dbReference>
<feature type="compositionally biased region" description="Basic and acidic residues" evidence="9">
    <location>
        <begin position="361"/>
        <end position="370"/>
    </location>
</feature>
<feature type="region of interest" description="Disordered" evidence="9">
    <location>
        <begin position="336"/>
        <end position="375"/>
    </location>
</feature>
<proteinExistence type="inferred from homology"/>
<evidence type="ECO:0000313" key="10">
    <source>
        <dbReference type="EMBL" id="CAE0475519.1"/>
    </source>
</evidence>
<sequence>MASETQLNVFLSSSDFSVAEYLNQATSLGDGETNIGDINATPNESDNEAEQRILAELALHLQVQTQSCHDEIGRIGAELRAILPRCAADLGRLHSGIEGMKDDSASLLGSHLQASLSHIPENDGNGDINDGKKKDGGDEKDRAVTEVSKISGDKENVAPTQDIITASSSRTNQNNATGMTPLETLETLSTLHALQQNLSTTKQILTAASTYNSTLTTLSSHMTPSTIHQAVSSLSTLEQGARALVGMPGKSQRNNEISHIRNQILTLLKPILLHALNKMESRLGPLQTCVGMYQSLNKMENLMEEYVKSRPSAIHKLWFEFRKREMERKELDKTHELEFYSDDEEDAEDEDANELGGDTQDDARKLHDPPVHANSNVEDPARAFGEWLPTWYEAVLILLSEERRRAHAVFGANLAPEIIVKVLNECFRPILSSFKTRLNAICPAVGKAVAARVSASASSFDAVCRAYEATLQFLSVAYEHMVDFDSMDYDSMDYDGDDHNNNAANDDDNMKASKNSSSDDPAGSVEQSVLTRTKTPVQLHMMARSVFISITSPFSPYQTNFADLEMMHSDTAARMVSSDMHNAVSGRVTNLSSLQDSVERLAGLAPFMFPLVQAAIARFESVNGGFGAPKALGTVDNVLSRHIEELSMSFHTLSSNATSDNESMEGFDEQQVQSALEALKIAGVIRRELNMFSNKTKQRLSIMVGRMATTIDKEAALTHAVVNSVTNADIVPESLSPADIESLLATFVCAEVKDKEGTAEKAPSVQEVKRLANDNKNIGEVVALFPKSVNNTVRLVQSCQSFVFDICAHIPFKNIDLMPSLPIWGQEESMWSSTAADSYGTLPQSYITQVGEHMLALVQALEPFASDEDSLHLANLVMEGVDHVADRSWRDFANAIHYIDLDENEFISTLKKGNRLKDLVLGHVHNSFEEGDDYGDDYGDDEDGDSSAANEFCNEWLDAVCSSVTGKLLERTMRIQKLSRKGCEHLTVDYNYIVNVLSALGVSGHPHPLLSHVAELSSMDSESLQARIVESADDEFGLLKTEVRIAQMRGIPTN</sequence>
<evidence type="ECO:0000256" key="5">
    <source>
        <dbReference type="ARBA" id="ARBA00022927"/>
    </source>
</evidence>
<feature type="compositionally biased region" description="Acidic residues" evidence="9">
    <location>
        <begin position="339"/>
        <end position="353"/>
    </location>
</feature>
<evidence type="ECO:0000256" key="2">
    <source>
        <dbReference type="ARBA" id="ARBA00005831"/>
    </source>
</evidence>
<comment type="subcellular location">
    <subcellularLocation>
        <location evidence="1">Golgi apparatus membrane</location>
        <topology evidence="1">Peripheral membrane protein</topology>
    </subcellularLocation>
</comment>
<comment type="similarity">
    <text evidence="2">Belongs to the COG7 family.</text>
</comment>
<feature type="region of interest" description="Disordered" evidence="9">
    <location>
        <begin position="495"/>
        <end position="529"/>
    </location>
</feature>